<dbReference type="InterPro" id="IPR013519">
    <property type="entry name" value="Int_alpha_beta-p"/>
</dbReference>
<accession>A0ABS4Z9J6</accession>
<dbReference type="Proteomes" id="UP000758168">
    <property type="component" value="Unassembled WGS sequence"/>
</dbReference>
<proteinExistence type="predicted"/>
<evidence type="ECO:0000256" key="2">
    <source>
        <dbReference type="SAM" id="SignalP"/>
    </source>
</evidence>
<dbReference type="SMART" id="SM00191">
    <property type="entry name" value="Int_alpha"/>
    <property type="match status" value="3"/>
</dbReference>
<dbReference type="Gene3D" id="2.130.10.130">
    <property type="entry name" value="Integrin alpha, N-terminal"/>
    <property type="match status" value="1"/>
</dbReference>
<evidence type="ECO:0000313" key="4">
    <source>
        <dbReference type="Proteomes" id="UP000758168"/>
    </source>
</evidence>
<dbReference type="RefSeq" id="WP_210056482.1">
    <property type="nucleotide sequence ID" value="NZ_JAGIOB010000001.1"/>
</dbReference>
<keyword evidence="4" id="KW-1185">Reference proteome</keyword>
<feature type="chain" id="PRO_5046189105" evidence="2">
    <location>
        <begin position="28"/>
        <end position="529"/>
    </location>
</feature>
<sequence>MVDGDRSGARRRAVLLAALVPVPLLLAAPPSPSAAAAPGCRAGVPADVDGGGPDVVLGLPSYDLPGQPDAGALVVLSDLAGPGEPLPQRVARRTLVTAADVGLPTRAGARFGAAVLVLRRPGGACADVVVGAPGEDVAGLRGAGRVHVLPGSPQGLGRPLETLDESRWPGLGGAQAGAGFGAALAGEDGEWLAVGVPRRDVAGVRDAGRVVRLDRRLAGTERVDVVQQGGPGAGAPEPGDRFGEVLHVAPSGLGPLLLVGVPHEDVGSRVDAGALALAVPGYPLTQVSQDSPGAGGAAEAGDRYGAAVSSWATSLGDHAVVVVAVGVPGEDVGRAVDAGLVGHAAVELFEASPTSAGPLRGRRTTVTQDSPGVPGALEAGDRFGAAVLSAELGLGSGRRHLVVGSPGEDLGGVVDAGALSTSRVDVATGATLAGTGAAWSQDAVGVAGRAERGDGFAASVAGVLLTRPLDDEDPVPVLLVTVPGEDDGAVPGTGMAHLGLPGVGSLALVPPVLQPGAGTGLVGARTLPG</sequence>
<gene>
    <name evidence="3" type="ORF">JOF54_002603</name>
</gene>
<dbReference type="EMBL" id="JAGIOB010000001">
    <property type="protein sequence ID" value="MBP2417681.1"/>
    <property type="molecule type" value="Genomic_DNA"/>
</dbReference>
<reference evidence="3 4" key="1">
    <citation type="submission" date="2021-03" db="EMBL/GenBank/DDBJ databases">
        <title>Sequencing the genomes of 1000 actinobacteria strains.</title>
        <authorList>
            <person name="Klenk H.-P."/>
        </authorList>
    </citation>
    <scope>NUCLEOTIDE SEQUENCE [LARGE SCALE GENOMIC DNA]</scope>
    <source>
        <strain evidence="3 4">DSM 12936</strain>
    </source>
</reference>
<dbReference type="InterPro" id="IPR028994">
    <property type="entry name" value="Integrin_alpha_N"/>
</dbReference>
<feature type="region of interest" description="Disordered" evidence="1">
    <location>
        <begin position="356"/>
        <end position="375"/>
    </location>
</feature>
<protein>
    <submittedName>
        <fullName evidence="3">Uncharacterized protein</fullName>
    </submittedName>
</protein>
<organism evidence="3 4">
    <name type="scientific">Microlunatus capsulatus</name>
    <dbReference type="NCBI Taxonomy" id="99117"/>
    <lineage>
        <taxon>Bacteria</taxon>
        <taxon>Bacillati</taxon>
        <taxon>Actinomycetota</taxon>
        <taxon>Actinomycetes</taxon>
        <taxon>Propionibacteriales</taxon>
        <taxon>Propionibacteriaceae</taxon>
        <taxon>Microlunatus</taxon>
    </lineage>
</organism>
<evidence type="ECO:0000256" key="1">
    <source>
        <dbReference type="SAM" id="MobiDB-lite"/>
    </source>
</evidence>
<evidence type="ECO:0000313" key="3">
    <source>
        <dbReference type="EMBL" id="MBP2417681.1"/>
    </source>
</evidence>
<keyword evidence="2" id="KW-0732">Signal</keyword>
<name>A0ABS4Z9J6_9ACTN</name>
<dbReference type="PROSITE" id="PS51470">
    <property type="entry name" value="FG_GAP"/>
    <property type="match status" value="1"/>
</dbReference>
<comment type="caution">
    <text evidence="3">The sequence shown here is derived from an EMBL/GenBank/DDBJ whole genome shotgun (WGS) entry which is preliminary data.</text>
</comment>
<feature type="signal peptide" evidence="2">
    <location>
        <begin position="1"/>
        <end position="27"/>
    </location>
</feature>